<evidence type="ECO:0000256" key="1">
    <source>
        <dbReference type="SAM" id="MobiDB-lite"/>
    </source>
</evidence>
<dbReference type="EMBL" id="JARKIB010000500">
    <property type="protein sequence ID" value="KAJ7703485.1"/>
    <property type="molecule type" value="Genomic_DNA"/>
</dbReference>
<reference evidence="2" key="1">
    <citation type="submission" date="2023-03" db="EMBL/GenBank/DDBJ databases">
        <title>Massive genome expansion in bonnet fungi (Mycena s.s.) driven by repeated elements and novel gene families across ecological guilds.</title>
        <authorList>
            <consortium name="Lawrence Berkeley National Laboratory"/>
            <person name="Harder C.B."/>
            <person name="Miyauchi S."/>
            <person name="Viragh M."/>
            <person name="Kuo A."/>
            <person name="Thoen E."/>
            <person name="Andreopoulos B."/>
            <person name="Lu D."/>
            <person name="Skrede I."/>
            <person name="Drula E."/>
            <person name="Henrissat B."/>
            <person name="Morin E."/>
            <person name="Kohler A."/>
            <person name="Barry K."/>
            <person name="LaButti K."/>
            <person name="Morin E."/>
            <person name="Salamov A."/>
            <person name="Lipzen A."/>
            <person name="Mereny Z."/>
            <person name="Hegedus B."/>
            <person name="Baldrian P."/>
            <person name="Stursova M."/>
            <person name="Weitz H."/>
            <person name="Taylor A."/>
            <person name="Grigoriev I.V."/>
            <person name="Nagy L.G."/>
            <person name="Martin F."/>
            <person name="Kauserud H."/>
        </authorList>
    </citation>
    <scope>NUCLEOTIDE SEQUENCE</scope>
    <source>
        <strain evidence="2">CBHHK182m</strain>
    </source>
</reference>
<feature type="region of interest" description="Disordered" evidence="1">
    <location>
        <begin position="1"/>
        <end position="27"/>
    </location>
</feature>
<dbReference type="Proteomes" id="UP001215598">
    <property type="component" value="Unassembled WGS sequence"/>
</dbReference>
<protein>
    <submittedName>
        <fullName evidence="2">Uncharacterized protein</fullName>
    </submittedName>
</protein>
<evidence type="ECO:0000313" key="2">
    <source>
        <dbReference type="EMBL" id="KAJ7703485.1"/>
    </source>
</evidence>
<evidence type="ECO:0000313" key="3">
    <source>
        <dbReference type="Proteomes" id="UP001215598"/>
    </source>
</evidence>
<dbReference type="AlphaFoldDB" id="A0AAD7E0B3"/>
<comment type="caution">
    <text evidence="2">The sequence shown here is derived from an EMBL/GenBank/DDBJ whole genome shotgun (WGS) entry which is preliminary data.</text>
</comment>
<name>A0AAD7E0B3_9AGAR</name>
<proteinExistence type="predicted"/>
<sequence>MSGSESPSPPPAAGTLHPLIFPPLSPSDRQLTVDYSNTFPFAQDVQTGVQSPYFRYPPWEAQMNDTEPNPFNVNATPQPDNWQRAMDDLQAMDDLEAYLQTSHADPSTDPSLASSPAPFGLTRVSDIPEFSNGAATQSGIIHSPQAQYPGVQSVSTSTLSSSFGFTPAFPRHIEHSLLVGPSAVPLTSAPSFEQLVDQGAPEDDLLATQRVQPPSSDLNLHARGSLAYIRRRTPAPPGPVAVYIGFPFDNNPARRGFFETEIYVGSLTPRLSDLFHALQVVGRVTADVLNTICAGTDYGEFRVGWSKTMVEAHETDTPVMRGNSSESGNPWFTLAHGYREVGALQDHLHHSATMVERAIHNDTSHSIFHVERLNSETPFFVLYVFPLRVQLSRISDIVVRATSRTQGRSQTPALPLATTSSGFIPLATFLPGLLKATTRLDTEFLAEAHELTALRARGYGPASLQIREALIIEKVLIRCGHMLNLDRPDVASWAGFKPRTFANNWTFATDAHGTLLLLMRVNSQLQNQSSDVREKEKLLKDCVTAFFRADLLPAEWSIHNAQKTYTTHIKLGAFHDELRPYLQHMKAAGYKKEPYVVHVVPQ</sequence>
<gene>
    <name evidence="2" type="ORF">B0H16DRAFT_1747899</name>
</gene>
<accession>A0AAD7E0B3</accession>
<organism evidence="2 3">
    <name type="scientific">Mycena metata</name>
    <dbReference type="NCBI Taxonomy" id="1033252"/>
    <lineage>
        <taxon>Eukaryota</taxon>
        <taxon>Fungi</taxon>
        <taxon>Dikarya</taxon>
        <taxon>Basidiomycota</taxon>
        <taxon>Agaricomycotina</taxon>
        <taxon>Agaricomycetes</taxon>
        <taxon>Agaricomycetidae</taxon>
        <taxon>Agaricales</taxon>
        <taxon>Marasmiineae</taxon>
        <taxon>Mycenaceae</taxon>
        <taxon>Mycena</taxon>
    </lineage>
</organism>
<keyword evidence="3" id="KW-1185">Reference proteome</keyword>